<gene>
    <name evidence="2" type="ORF">FNF28_05087</name>
</gene>
<evidence type="ECO:0008006" key="4">
    <source>
        <dbReference type="Google" id="ProtNLM"/>
    </source>
</evidence>
<dbReference type="EMBL" id="VLTL01000096">
    <property type="protein sequence ID" value="KAA0161339.1"/>
    <property type="molecule type" value="Genomic_DNA"/>
</dbReference>
<proteinExistence type="predicted"/>
<protein>
    <recommendedName>
        <fullName evidence="4">GPI inositol-deacylase</fullName>
    </recommendedName>
</protein>
<dbReference type="SUPFAM" id="SSF53474">
    <property type="entry name" value="alpha/beta-Hydrolases"/>
    <property type="match status" value="1"/>
</dbReference>
<evidence type="ECO:0000313" key="2">
    <source>
        <dbReference type="EMBL" id="KAA0161339.1"/>
    </source>
</evidence>
<dbReference type="PANTHER" id="PTHR37946:SF1">
    <property type="entry name" value="SLL1969 PROTEIN"/>
    <property type="match status" value="1"/>
</dbReference>
<sequence length="295" mass="30896">MRVRPTVLAVPGAVLGPWALKRMTRALESKGEFAVHMVDTRAWSLCLDDAAEVAAEALRMHKQPSTQVPVHIVTHGAGALVVRRAFQLLDWEGQNTRVVMLGPPNKGSRIARRAARSSLWRAAVGHGVVSELGALGSRHFAECGDPPASASVLVIAGVSSGLAPWIPLPAGFTRGIGQHDGAVTVREAGLRTPHSLLRVRASHATLPLSEPVIDATVAFLSAPSASDGLRKAEAAAKAAMRWRWRPPLIPAVEPRGLQASSPPPSPRGASDGRATDAGQLASADESSGGETSLRA</sequence>
<dbReference type="AlphaFoldDB" id="A0A5A8D910"/>
<dbReference type="Proteomes" id="UP000324907">
    <property type="component" value="Unassembled WGS sequence"/>
</dbReference>
<accession>A0A5A8D910</accession>
<comment type="caution">
    <text evidence="2">The sequence shown here is derived from an EMBL/GenBank/DDBJ whole genome shotgun (WGS) entry which is preliminary data.</text>
</comment>
<dbReference type="InterPro" id="IPR029058">
    <property type="entry name" value="AB_hydrolase_fold"/>
</dbReference>
<organism evidence="2 3">
    <name type="scientific">Cafeteria roenbergensis</name>
    <name type="common">Marine flagellate</name>
    <dbReference type="NCBI Taxonomy" id="33653"/>
    <lineage>
        <taxon>Eukaryota</taxon>
        <taxon>Sar</taxon>
        <taxon>Stramenopiles</taxon>
        <taxon>Bigyra</taxon>
        <taxon>Opalozoa</taxon>
        <taxon>Bicosoecida</taxon>
        <taxon>Cafeteriaceae</taxon>
        <taxon>Cafeteria</taxon>
    </lineage>
</organism>
<feature type="compositionally biased region" description="Polar residues" evidence="1">
    <location>
        <begin position="284"/>
        <end position="295"/>
    </location>
</feature>
<feature type="region of interest" description="Disordered" evidence="1">
    <location>
        <begin position="251"/>
        <end position="295"/>
    </location>
</feature>
<reference evidence="2 3" key="1">
    <citation type="submission" date="2019-07" db="EMBL/GenBank/DDBJ databases">
        <title>Genomes of Cafeteria roenbergensis.</title>
        <authorList>
            <person name="Fischer M.G."/>
            <person name="Hackl T."/>
            <person name="Roman M."/>
        </authorList>
    </citation>
    <scope>NUCLEOTIDE SEQUENCE [LARGE SCALE GENOMIC DNA]</scope>
    <source>
        <strain evidence="2 3">RCC970-E3</strain>
    </source>
</reference>
<dbReference type="PANTHER" id="PTHR37946">
    <property type="entry name" value="SLL1969 PROTEIN"/>
    <property type="match status" value="1"/>
</dbReference>
<evidence type="ECO:0000313" key="3">
    <source>
        <dbReference type="Proteomes" id="UP000324907"/>
    </source>
</evidence>
<evidence type="ECO:0000256" key="1">
    <source>
        <dbReference type="SAM" id="MobiDB-lite"/>
    </source>
</evidence>
<name>A0A5A8D910_CAFRO</name>
<dbReference type="Gene3D" id="3.40.50.1820">
    <property type="entry name" value="alpha/beta hydrolase"/>
    <property type="match status" value="1"/>
</dbReference>